<evidence type="ECO:0000313" key="2">
    <source>
        <dbReference type="EMBL" id="SKB30596.1"/>
    </source>
</evidence>
<dbReference type="Gene3D" id="1.10.1760.20">
    <property type="match status" value="1"/>
</dbReference>
<keyword evidence="1" id="KW-0472">Membrane</keyword>
<organism evidence="2 3">
    <name type="scientific">Acetoanaerobium noterae</name>
    <dbReference type="NCBI Taxonomy" id="745369"/>
    <lineage>
        <taxon>Bacteria</taxon>
        <taxon>Bacillati</taxon>
        <taxon>Bacillota</taxon>
        <taxon>Clostridia</taxon>
        <taxon>Peptostreptococcales</taxon>
        <taxon>Filifactoraceae</taxon>
        <taxon>Acetoanaerobium</taxon>
    </lineage>
</organism>
<keyword evidence="1" id="KW-0812">Transmembrane</keyword>
<dbReference type="RefSeq" id="WP_013362260.1">
    <property type="nucleotide sequence ID" value="NZ_CP154629.1"/>
</dbReference>
<feature type="transmembrane region" description="Helical" evidence="1">
    <location>
        <begin position="106"/>
        <end position="126"/>
    </location>
</feature>
<protein>
    <submittedName>
        <fullName evidence="2">Tryptophan transporter TrpP</fullName>
    </submittedName>
</protein>
<accession>A0A1T5A6Q3</accession>
<dbReference type="EMBL" id="FUYN01000001">
    <property type="protein sequence ID" value="SKB30596.1"/>
    <property type="molecule type" value="Genomic_DNA"/>
</dbReference>
<feature type="transmembrane region" description="Helical" evidence="1">
    <location>
        <begin position="132"/>
        <end position="155"/>
    </location>
</feature>
<dbReference type="InterPro" id="IPR031360">
    <property type="entry name" value="TrpP"/>
</dbReference>
<name>A0A1T5A6Q3_9FIRM</name>
<keyword evidence="3" id="KW-1185">Reference proteome</keyword>
<feature type="transmembrane region" description="Helical" evidence="1">
    <location>
        <begin position="31"/>
        <end position="48"/>
    </location>
</feature>
<gene>
    <name evidence="2" type="ORF">SAMN02745120_0813</name>
</gene>
<evidence type="ECO:0000313" key="3">
    <source>
        <dbReference type="Proteomes" id="UP000243406"/>
    </source>
</evidence>
<dbReference type="Pfam" id="PF17099">
    <property type="entry name" value="TrpP"/>
    <property type="match status" value="1"/>
</dbReference>
<evidence type="ECO:0000256" key="1">
    <source>
        <dbReference type="SAM" id="Phobius"/>
    </source>
</evidence>
<proteinExistence type="predicted"/>
<keyword evidence="1" id="KW-1133">Transmembrane helix</keyword>
<sequence length="169" mass="18078">MKTKNMILTALFLAIGFILHSSVPGIFGMKFDLFLAFMFLSIVIYPTLQNALLAGAVGGMITALTTTFPGGQLPNFIDKMVTALIVYLMIKAMASLKNDKLKMAIIGLIGTAISGTVFLGSALFIVGLPAPFMVLFTSIVLPTSLTNMVITLVVYKACMVATKGRLQFS</sequence>
<dbReference type="OrthoDB" id="2243651at2"/>
<dbReference type="Proteomes" id="UP000243406">
    <property type="component" value="Unassembled WGS sequence"/>
</dbReference>
<reference evidence="3" key="1">
    <citation type="submission" date="2017-02" db="EMBL/GenBank/DDBJ databases">
        <authorList>
            <person name="Varghese N."/>
            <person name="Submissions S."/>
        </authorList>
    </citation>
    <scope>NUCLEOTIDE SEQUENCE [LARGE SCALE GENOMIC DNA]</scope>
    <source>
        <strain evidence="3">ATCC 35199</strain>
    </source>
</reference>
<dbReference type="AlphaFoldDB" id="A0A1T5A6Q3"/>